<dbReference type="AlphaFoldDB" id="A0A2U1JUL8"/>
<keyword evidence="3" id="KW-0809">Transit peptide</keyword>
<dbReference type="Proteomes" id="UP000245998">
    <property type="component" value="Unassembled WGS sequence"/>
</dbReference>
<dbReference type="Gene3D" id="3.90.226.10">
    <property type="entry name" value="2-enoyl-CoA Hydratase, Chain A, domain 1"/>
    <property type="match status" value="1"/>
</dbReference>
<evidence type="ECO:0000256" key="1">
    <source>
        <dbReference type="ARBA" id="ARBA00005254"/>
    </source>
</evidence>
<dbReference type="GO" id="GO:0006631">
    <property type="term" value="P:fatty acid metabolic process"/>
    <property type="evidence" value="ECO:0007669"/>
    <property type="project" value="UniProtKB-KW"/>
</dbReference>
<dbReference type="Pfam" id="PF00378">
    <property type="entry name" value="ECH_1"/>
    <property type="match status" value="1"/>
</dbReference>
<proteinExistence type="inferred from homology"/>
<evidence type="ECO:0000313" key="7">
    <source>
        <dbReference type="EMBL" id="PWA08897.1"/>
    </source>
</evidence>
<dbReference type="NCBIfam" id="NF006008">
    <property type="entry name" value="PRK08139.1"/>
    <property type="match status" value="1"/>
</dbReference>
<organism evidence="7 8">
    <name type="scientific">Pueribacillus theae</name>
    <dbReference type="NCBI Taxonomy" id="2171751"/>
    <lineage>
        <taxon>Bacteria</taxon>
        <taxon>Bacillati</taxon>
        <taxon>Bacillota</taxon>
        <taxon>Bacilli</taxon>
        <taxon>Bacillales</taxon>
        <taxon>Bacillaceae</taxon>
        <taxon>Pueribacillus</taxon>
    </lineage>
</organism>
<dbReference type="InterPro" id="IPR014748">
    <property type="entry name" value="Enoyl-CoA_hydra_C"/>
</dbReference>
<keyword evidence="8" id="KW-1185">Reference proteome</keyword>
<dbReference type="RefSeq" id="WP_116555549.1">
    <property type="nucleotide sequence ID" value="NZ_QCZG01000033.1"/>
</dbReference>
<evidence type="ECO:0000256" key="5">
    <source>
        <dbReference type="ARBA" id="ARBA00037410"/>
    </source>
</evidence>
<dbReference type="EMBL" id="QCZG01000033">
    <property type="protein sequence ID" value="PWA08897.1"/>
    <property type="molecule type" value="Genomic_DNA"/>
</dbReference>
<dbReference type="SUPFAM" id="SSF52096">
    <property type="entry name" value="ClpP/crotonase"/>
    <property type="match status" value="1"/>
</dbReference>
<dbReference type="PANTHER" id="PTHR43602:SF1">
    <property type="entry name" value="ENOYL-COA HYDRATASE DOMAIN-CONTAINING PROTEIN 3, MITOCHONDRIAL"/>
    <property type="match status" value="1"/>
</dbReference>
<keyword evidence="2" id="KW-0276">Fatty acid metabolism</keyword>
<keyword evidence="4" id="KW-0443">Lipid metabolism</keyword>
<comment type="caution">
    <text evidence="7">The sequence shown here is derived from an EMBL/GenBank/DDBJ whole genome shotgun (WGS) entry which is preliminary data.</text>
</comment>
<dbReference type="PANTHER" id="PTHR43602">
    <property type="match status" value="1"/>
</dbReference>
<evidence type="ECO:0000256" key="2">
    <source>
        <dbReference type="ARBA" id="ARBA00022832"/>
    </source>
</evidence>
<protein>
    <recommendedName>
        <fullName evidence="6">Enoyl-CoA hydratase domain-containing protein 3, mitochondrial</fullName>
    </recommendedName>
</protein>
<sequence length="265" mass="29353">MEFISYKENGKIGTITLQNDKQRNALSLPLIQELDHLLKKIGTEKNVNVLIFEAEGKVFSSGHNLREVANQPQQDVLHLFQECAKMMRTLRDIPQITIAKVHGIATAAGCQLVAACDLAVASERAQFATPGAHIGLFCSTPAVFVSRNVGRKKAAEMLFTGDFITADDALLHGLVNKVVPHEELEQATEELAQSVARHSLAVLNIGKNQFYQQLQMEDFQALNYSSEVISLNSSHPDAIEGISAFLEKRQPEWSDRSNIEMDKVK</sequence>
<dbReference type="GO" id="GO:0016836">
    <property type="term" value="F:hydro-lyase activity"/>
    <property type="evidence" value="ECO:0007669"/>
    <property type="project" value="TreeGrafter"/>
</dbReference>
<dbReference type="InterPro" id="IPR029045">
    <property type="entry name" value="ClpP/crotonase-like_dom_sf"/>
</dbReference>
<accession>A0A2U1JUL8</accession>
<evidence type="ECO:0000256" key="6">
    <source>
        <dbReference type="ARBA" id="ARBA00040545"/>
    </source>
</evidence>
<dbReference type="CDD" id="cd06558">
    <property type="entry name" value="crotonase-like"/>
    <property type="match status" value="1"/>
</dbReference>
<dbReference type="InterPro" id="IPR052377">
    <property type="entry name" value="Mitochondrial_ECH-domain"/>
</dbReference>
<gene>
    <name evidence="7" type="ORF">DCC39_14145</name>
</gene>
<name>A0A2U1JUL8_9BACI</name>
<comment type="similarity">
    <text evidence="1">Belongs to the enoyl-CoA hydratase/isomerase family.</text>
</comment>
<evidence type="ECO:0000256" key="3">
    <source>
        <dbReference type="ARBA" id="ARBA00022946"/>
    </source>
</evidence>
<evidence type="ECO:0000256" key="4">
    <source>
        <dbReference type="ARBA" id="ARBA00023098"/>
    </source>
</evidence>
<dbReference type="InterPro" id="IPR001753">
    <property type="entry name" value="Enoyl-CoA_hydra/iso"/>
</dbReference>
<dbReference type="Gene3D" id="1.10.12.10">
    <property type="entry name" value="Lyase 2-enoyl-coa Hydratase, Chain A, domain 2"/>
    <property type="match status" value="1"/>
</dbReference>
<reference evidence="7 8" key="1">
    <citation type="submission" date="2018-04" db="EMBL/GenBank/DDBJ databases">
        <title>Camelliibacillus theae gen. nov., sp. nov., isolated from Pu'er tea.</title>
        <authorList>
            <person name="Niu L."/>
        </authorList>
    </citation>
    <scope>NUCLEOTIDE SEQUENCE [LARGE SCALE GENOMIC DNA]</scope>
    <source>
        <strain evidence="7 8">T8</strain>
    </source>
</reference>
<dbReference type="OrthoDB" id="9775794at2"/>
<evidence type="ECO:0000313" key="8">
    <source>
        <dbReference type="Proteomes" id="UP000245998"/>
    </source>
</evidence>
<comment type="function">
    <text evidence="5">May play a role in fatty acid biosynthesis and insulin sensitivity.</text>
</comment>